<dbReference type="InterPro" id="IPR023796">
    <property type="entry name" value="Serpin_dom"/>
</dbReference>
<keyword evidence="4" id="KW-1185">Reference proteome</keyword>
<reference evidence="3 4" key="1">
    <citation type="journal article" date="2018" name="Front. Plant Sci.">
        <title>Red Clover (Trifolium pratense) and Zigzag Clover (T. medium) - A Picture of Genomic Similarities and Differences.</title>
        <authorList>
            <person name="Dluhosova J."/>
            <person name="Istvanek J."/>
            <person name="Nedelnik J."/>
            <person name="Repkova J."/>
        </authorList>
    </citation>
    <scope>NUCLEOTIDE SEQUENCE [LARGE SCALE GENOMIC DNA]</scope>
    <source>
        <strain evidence="4">cv. 10/8</strain>
        <tissue evidence="3">Leaf</tissue>
    </source>
</reference>
<feature type="non-terminal residue" evidence="3">
    <location>
        <position position="140"/>
    </location>
</feature>
<dbReference type="InterPro" id="IPR042178">
    <property type="entry name" value="Serpin_sf_1"/>
</dbReference>
<dbReference type="GO" id="GO:0005615">
    <property type="term" value="C:extracellular space"/>
    <property type="evidence" value="ECO:0007669"/>
    <property type="project" value="InterPro"/>
</dbReference>
<accession>A0A392NY17</accession>
<dbReference type="SUPFAM" id="SSF56574">
    <property type="entry name" value="Serpins"/>
    <property type="match status" value="1"/>
</dbReference>
<comment type="caution">
    <text evidence="3">The sequence shown here is derived from an EMBL/GenBank/DDBJ whole genome shotgun (WGS) entry which is preliminary data.</text>
</comment>
<name>A0A392NY17_9FABA</name>
<dbReference type="Pfam" id="PF00079">
    <property type="entry name" value="Serpin"/>
    <property type="match status" value="1"/>
</dbReference>
<dbReference type="Gene3D" id="2.30.39.10">
    <property type="entry name" value="Alpha-1-antitrypsin, domain 1"/>
    <property type="match status" value="2"/>
</dbReference>
<organism evidence="3 4">
    <name type="scientific">Trifolium medium</name>
    <dbReference type="NCBI Taxonomy" id="97028"/>
    <lineage>
        <taxon>Eukaryota</taxon>
        <taxon>Viridiplantae</taxon>
        <taxon>Streptophyta</taxon>
        <taxon>Embryophyta</taxon>
        <taxon>Tracheophyta</taxon>
        <taxon>Spermatophyta</taxon>
        <taxon>Magnoliopsida</taxon>
        <taxon>eudicotyledons</taxon>
        <taxon>Gunneridae</taxon>
        <taxon>Pentapetalae</taxon>
        <taxon>rosids</taxon>
        <taxon>fabids</taxon>
        <taxon>Fabales</taxon>
        <taxon>Fabaceae</taxon>
        <taxon>Papilionoideae</taxon>
        <taxon>50 kb inversion clade</taxon>
        <taxon>NPAAA clade</taxon>
        <taxon>Hologalegina</taxon>
        <taxon>IRL clade</taxon>
        <taxon>Trifolieae</taxon>
        <taxon>Trifolium</taxon>
    </lineage>
</organism>
<evidence type="ECO:0000256" key="1">
    <source>
        <dbReference type="ARBA" id="ARBA00009500"/>
    </source>
</evidence>
<dbReference type="Gene3D" id="3.30.497.10">
    <property type="entry name" value="Antithrombin, subunit I, domain 2"/>
    <property type="match status" value="2"/>
</dbReference>
<dbReference type="AlphaFoldDB" id="A0A392NY17"/>
<dbReference type="EMBL" id="LXQA010054466">
    <property type="protein sequence ID" value="MCI04150.1"/>
    <property type="molecule type" value="Genomic_DNA"/>
</dbReference>
<evidence type="ECO:0000259" key="2">
    <source>
        <dbReference type="Pfam" id="PF00079"/>
    </source>
</evidence>
<proteinExistence type="inferred from homology"/>
<dbReference type="Proteomes" id="UP000265520">
    <property type="component" value="Unassembled WGS sequence"/>
</dbReference>
<evidence type="ECO:0000313" key="4">
    <source>
        <dbReference type="Proteomes" id="UP000265520"/>
    </source>
</evidence>
<dbReference type="InterPro" id="IPR036186">
    <property type="entry name" value="Serpin_sf"/>
</dbReference>
<dbReference type="PANTHER" id="PTHR11461">
    <property type="entry name" value="SERINE PROTEASE INHIBITOR, SERPIN"/>
    <property type="match status" value="1"/>
</dbReference>
<dbReference type="GO" id="GO:0004867">
    <property type="term" value="F:serine-type endopeptidase inhibitor activity"/>
    <property type="evidence" value="ECO:0007669"/>
    <property type="project" value="InterPro"/>
</dbReference>
<feature type="domain" description="Serpin" evidence="2">
    <location>
        <begin position="10"/>
        <end position="140"/>
    </location>
</feature>
<dbReference type="PANTHER" id="PTHR11461:SF211">
    <property type="entry name" value="GH10112P-RELATED"/>
    <property type="match status" value="1"/>
</dbReference>
<comment type="similarity">
    <text evidence="1">Belongs to the serpin family.</text>
</comment>
<protein>
    <submittedName>
        <fullName evidence="3">Serpin-ZX</fullName>
    </submittedName>
</protein>
<evidence type="ECO:0000313" key="3">
    <source>
        <dbReference type="EMBL" id="MCI04150.1"/>
    </source>
</evidence>
<dbReference type="InterPro" id="IPR000215">
    <property type="entry name" value="Serpin_fam"/>
</dbReference>
<dbReference type="InterPro" id="IPR042185">
    <property type="entry name" value="Serpin_sf_2"/>
</dbReference>
<sequence>MASDSEFLKHNLPSKRVEVGDFRIPKFEISFGLKASNALKELGVVSPFSPSAGLTKMVDSPNSPIWVFDILQKSFIKVSPNSPIWVSDILQKSFNKVNEEGTEAAAVTFTGGVGCGGPTPKPIPIDFVADHPFLFLIRED</sequence>